<evidence type="ECO:0000256" key="1">
    <source>
        <dbReference type="SAM" id="MobiDB-lite"/>
    </source>
</evidence>
<dbReference type="InterPro" id="IPR026870">
    <property type="entry name" value="Zinc_ribbon_dom"/>
</dbReference>
<evidence type="ECO:0000313" key="5">
    <source>
        <dbReference type="Proteomes" id="UP000031620"/>
    </source>
</evidence>
<dbReference type="AlphaFoldDB" id="A0A0A1GVC3"/>
<name>A0A0A1GVC3_9LACO</name>
<dbReference type="RefSeq" id="WP_041094246.1">
    <property type="nucleotide sequence ID" value="NZ_AP014680.1"/>
</dbReference>
<evidence type="ECO:0000256" key="2">
    <source>
        <dbReference type="SAM" id="Phobius"/>
    </source>
</evidence>
<keyword evidence="2" id="KW-0812">Transmembrane</keyword>
<dbReference type="Proteomes" id="UP000031620">
    <property type="component" value="Chromosome"/>
</dbReference>
<keyword evidence="2" id="KW-1133">Transmembrane helix</keyword>
<evidence type="ECO:0000259" key="3">
    <source>
        <dbReference type="Pfam" id="PF13240"/>
    </source>
</evidence>
<dbReference type="HOGENOM" id="CLU_1584389_0_0_9"/>
<evidence type="ECO:0000313" key="4">
    <source>
        <dbReference type="EMBL" id="BAP86177.1"/>
    </source>
</evidence>
<feature type="region of interest" description="Disordered" evidence="1">
    <location>
        <begin position="74"/>
        <end position="104"/>
    </location>
</feature>
<sequence length="168" mass="18225">MTKETKFCPNCGSEIIEGSVFCPECGFALHLTNNSGKKRRIKPSVIAIVSLTAFLFIIGSFLLGYSSSTSNIEQSKSKITAKNTDKTKSTGNSKVTSSSTKKSAVAVSKFTEKQAVVQLKKAGTDPDAQGLKPRHDSDGSWEFLDDNGMSWIAYPDGLNNFPGDPHYY</sequence>
<gene>
    <name evidence="4" type="ORF">LOOC260_116700</name>
</gene>
<feature type="compositionally biased region" description="Low complexity" evidence="1">
    <location>
        <begin position="89"/>
        <end position="104"/>
    </location>
</feature>
<accession>A0A0A1GVC3</accession>
<dbReference type="Pfam" id="PF13240">
    <property type="entry name" value="Zn_Ribbon_1"/>
    <property type="match status" value="1"/>
</dbReference>
<dbReference type="EMBL" id="AP014680">
    <property type="protein sequence ID" value="BAP86177.1"/>
    <property type="molecule type" value="Genomic_DNA"/>
</dbReference>
<protein>
    <recommendedName>
        <fullName evidence="3">Zinc-ribbon domain-containing protein</fullName>
    </recommendedName>
</protein>
<dbReference type="KEGG" id="lho:LOOC260_116700"/>
<keyword evidence="2" id="KW-0472">Membrane</keyword>
<dbReference type="STRING" id="1291742.LOOC260_116700"/>
<feature type="transmembrane region" description="Helical" evidence="2">
    <location>
        <begin position="45"/>
        <end position="65"/>
    </location>
</feature>
<proteinExistence type="predicted"/>
<feature type="domain" description="Zinc-ribbon" evidence="3">
    <location>
        <begin position="7"/>
        <end position="29"/>
    </location>
</feature>
<reference evidence="4 5" key="1">
    <citation type="submission" date="2014-11" db="EMBL/GenBank/DDBJ databases">
        <title>Complete genome sequence and analysis of Lactobacillus hokkaidonensis LOOC260T.</title>
        <authorList>
            <person name="Tanizawa Y."/>
            <person name="Tohno M."/>
            <person name="Kaminuma E."/>
            <person name="Nakamura Y."/>
            <person name="Arita M."/>
        </authorList>
    </citation>
    <scope>NUCLEOTIDE SEQUENCE [LARGE SCALE GENOMIC DNA]</scope>
    <source>
        <strain evidence="4 5">LOOC260</strain>
    </source>
</reference>
<organism evidence="4 5">
    <name type="scientific">Paucilactobacillus hokkaidonensis JCM 18461</name>
    <dbReference type="NCBI Taxonomy" id="1291742"/>
    <lineage>
        <taxon>Bacteria</taxon>
        <taxon>Bacillati</taxon>
        <taxon>Bacillota</taxon>
        <taxon>Bacilli</taxon>
        <taxon>Lactobacillales</taxon>
        <taxon>Lactobacillaceae</taxon>
        <taxon>Paucilactobacillus</taxon>
    </lineage>
</organism>